<feature type="compositionally biased region" description="Polar residues" evidence="1">
    <location>
        <begin position="141"/>
        <end position="157"/>
    </location>
</feature>
<evidence type="ECO:0000256" key="1">
    <source>
        <dbReference type="SAM" id="MobiDB-lite"/>
    </source>
</evidence>
<sequence length="219" mass="23844">MAGYDEADWHPPSEVEEKIRRARRDRSDRISNLMGQYLLKGYTMLNSLCETCGTILLQDRQGTLYCVACAEVDPEIQKDSPEISEEAAESQRQEARFSSSRENTSPAEAPSTSSTVIAQSQESQIGQETIPISITNAVPSTSVPTEQLTTSTQTSMKPYSEKTGGIKTVVSASIGGVLQCLENTRSQLLVCSSIKKQKELLSLMKICGEALASLKKVSS</sequence>
<name>A0AA88LDQ3_ARTSF</name>
<dbReference type="PANTHER" id="PTHR16537">
    <property type="entry name" value="SJOEGREN SYNDROME/SCLERODERMA AUTOANTIGEN 1"/>
    <property type="match status" value="1"/>
</dbReference>
<dbReference type="Pfam" id="PF06677">
    <property type="entry name" value="Auto_anti-p27"/>
    <property type="match status" value="1"/>
</dbReference>
<organism evidence="2 3">
    <name type="scientific">Artemia franciscana</name>
    <name type="common">Brine shrimp</name>
    <name type="synonym">Artemia sanfranciscana</name>
    <dbReference type="NCBI Taxonomy" id="6661"/>
    <lineage>
        <taxon>Eukaryota</taxon>
        <taxon>Metazoa</taxon>
        <taxon>Ecdysozoa</taxon>
        <taxon>Arthropoda</taxon>
        <taxon>Crustacea</taxon>
        <taxon>Branchiopoda</taxon>
        <taxon>Anostraca</taxon>
        <taxon>Artemiidae</taxon>
        <taxon>Artemia</taxon>
    </lineage>
</organism>
<evidence type="ECO:0000313" key="2">
    <source>
        <dbReference type="EMBL" id="KAK2727708.1"/>
    </source>
</evidence>
<feature type="region of interest" description="Disordered" evidence="1">
    <location>
        <begin position="77"/>
        <end position="120"/>
    </location>
</feature>
<dbReference type="AlphaFoldDB" id="A0AA88LDQ3"/>
<reference evidence="2" key="1">
    <citation type="submission" date="2023-07" db="EMBL/GenBank/DDBJ databases">
        <title>Chromosome-level genome assembly of Artemia franciscana.</title>
        <authorList>
            <person name="Jo E."/>
        </authorList>
    </citation>
    <scope>NUCLEOTIDE SEQUENCE</scope>
    <source>
        <tissue evidence="2">Whole body</tissue>
    </source>
</reference>
<dbReference type="EMBL" id="JAVRJZ010000001">
    <property type="protein sequence ID" value="KAK2727708.1"/>
    <property type="molecule type" value="Genomic_DNA"/>
</dbReference>
<gene>
    <name evidence="2" type="ORF">QYM36_008262</name>
</gene>
<dbReference type="EMBL" id="JAVRJZ010000001">
    <property type="protein sequence ID" value="KAK2727707.1"/>
    <property type="molecule type" value="Genomic_DNA"/>
</dbReference>
<evidence type="ECO:0000313" key="3">
    <source>
        <dbReference type="Proteomes" id="UP001187531"/>
    </source>
</evidence>
<accession>A0AA88LDQ3</accession>
<proteinExistence type="predicted"/>
<protein>
    <recommendedName>
        <fullName evidence="4">Sjoegren syndrome/scleroderma autoantigen 1</fullName>
    </recommendedName>
</protein>
<dbReference type="Proteomes" id="UP001187531">
    <property type="component" value="Unassembled WGS sequence"/>
</dbReference>
<evidence type="ECO:0008006" key="4">
    <source>
        <dbReference type="Google" id="ProtNLM"/>
    </source>
</evidence>
<dbReference type="EMBL" id="JAVRJZ010000001">
    <property type="protein sequence ID" value="KAK2727709.1"/>
    <property type="molecule type" value="Genomic_DNA"/>
</dbReference>
<comment type="caution">
    <text evidence="2">The sequence shown here is derived from an EMBL/GenBank/DDBJ whole genome shotgun (WGS) entry which is preliminary data.</text>
</comment>
<dbReference type="PANTHER" id="PTHR16537:SF1">
    <property type="entry name" value="PROTEIN ZNRD2"/>
    <property type="match status" value="1"/>
</dbReference>
<dbReference type="InterPro" id="IPR051888">
    <property type="entry name" value="UPF0148_domain"/>
</dbReference>
<feature type="region of interest" description="Disordered" evidence="1">
    <location>
        <begin position="141"/>
        <end position="161"/>
    </location>
</feature>
<feature type="compositionally biased region" description="Low complexity" evidence="1">
    <location>
        <begin position="104"/>
        <end position="115"/>
    </location>
</feature>
<dbReference type="InterPro" id="IPR009563">
    <property type="entry name" value="SSSCA1"/>
</dbReference>
<keyword evidence="3" id="KW-1185">Reference proteome</keyword>